<dbReference type="Pfam" id="PF13377">
    <property type="entry name" value="Peripla_BP_3"/>
    <property type="match status" value="1"/>
</dbReference>
<dbReference type="SMART" id="SM00342">
    <property type="entry name" value="HTH_ARAC"/>
    <property type="match status" value="1"/>
</dbReference>
<evidence type="ECO:0000256" key="3">
    <source>
        <dbReference type="ARBA" id="ARBA00023163"/>
    </source>
</evidence>
<comment type="caution">
    <text evidence="5">The sequence shown here is derived from an EMBL/GenBank/DDBJ whole genome shotgun (WGS) entry which is preliminary data.</text>
</comment>
<accession>A0A851GL84</accession>
<dbReference type="Gene3D" id="3.40.50.2300">
    <property type="match status" value="2"/>
</dbReference>
<dbReference type="EMBL" id="JACBAZ010000003">
    <property type="protein sequence ID" value="NWK55935.1"/>
    <property type="molecule type" value="Genomic_DNA"/>
</dbReference>
<dbReference type="Pfam" id="PF12833">
    <property type="entry name" value="HTH_18"/>
    <property type="match status" value="1"/>
</dbReference>
<proteinExistence type="predicted"/>
<dbReference type="PROSITE" id="PS01124">
    <property type="entry name" value="HTH_ARAC_FAMILY_2"/>
    <property type="match status" value="1"/>
</dbReference>
<dbReference type="InterPro" id="IPR028082">
    <property type="entry name" value="Peripla_BP_I"/>
</dbReference>
<evidence type="ECO:0000259" key="4">
    <source>
        <dbReference type="PROSITE" id="PS01124"/>
    </source>
</evidence>
<dbReference type="Proteomes" id="UP000557872">
    <property type="component" value="Unassembled WGS sequence"/>
</dbReference>
<evidence type="ECO:0000313" key="6">
    <source>
        <dbReference type="Proteomes" id="UP000557872"/>
    </source>
</evidence>
<evidence type="ECO:0000256" key="2">
    <source>
        <dbReference type="ARBA" id="ARBA00023125"/>
    </source>
</evidence>
<dbReference type="PANTHER" id="PTHR30146">
    <property type="entry name" value="LACI-RELATED TRANSCRIPTIONAL REPRESSOR"/>
    <property type="match status" value="1"/>
</dbReference>
<keyword evidence="6" id="KW-1185">Reference proteome</keyword>
<dbReference type="InterPro" id="IPR009057">
    <property type="entry name" value="Homeodomain-like_sf"/>
</dbReference>
<evidence type="ECO:0000313" key="5">
    <source>
        <dbReference type="EMBL" id="NWK55935.1"/>
    </source>
</evidence>
<dbReference type="Gene3D" id="1.10.10.60">
    <property type="entry name" value="Homeodomain-like"/>
    <property type="match status" value="1"/>
</dbReference>
<organism evidence="5 6">
    <name type="scientific">Oceaniferula marina</name>
    <dbReference type="NCBI Taxonomy" id="2748318"/>
    <lineage>
        <taxon>Bacteria</taxon>
        <taxon>Pseudomonadati</taxon>
        <taxon>Verrucomicrobiota</taxon>
        <taxon>Verrucomicrobiia</taxon>
        <taxon>Verrucomicrobiales</taxon>
        <taxon>Verrucomicrobiaceae</taxon>
        <taxon>Oceaniferula</taxon>
    </lineage>
</organism>
<dbReference type="InterPro" id="IPR018060">
    <property type="entry name" value="HTH_AraC"/>
</dbReference>
<dbReference type="PANTHER" id="PTHR30146:SF24">
    <property type="entry name" value="XYLOSE OPERON REGULATORY PROTEIN"/>
    <property type="match status" value="1"/>
</dbReference>
<dbReference type="InterPro" id="IPR046335">
    <property type="entry name" value="LacI/GalR-like_sensor"/>
</dbReference>
<dbReference type="RefSeq" id="WP_178932472.1">
    <property type="nucleotide sequence ID" value="NZ_JACBAZ010000003.1"/>
</dbReference>
<dbReference type="CDD" id="cd01543">
    <property type="entry name" value="PBP1_XylR"/>
    <property type="match status" value="1"/>
</dbReference>
<feature type="domain" description="HTH araC/xylS-type" evidence="4">
    <location>
        <begin position="281"/>
        <end position="379"/>
    </location>
</feature>
<dbReference type="GO" id="GO:0000976">
    <property type="term" value="F:transcription cis-regulatory region binding"/>
    <property type="evidence" value="ECO:0007669"/>
    <property type="project" value="TreeGrafter"/>
</dbReference>
<keyword evidence="2 5" id="KW-0238">DNA-binding</keyword>
<dbReference type="SUPFAM" id="SSF53822">
    <property type="entry name" value="Periplasmic binding protein-like I"/>
    <property type="match status" value="1"/>
</dbReference>
<evidence type="ECO:0000256" key="1">
    <source>
        <dbReference type="ARBA" id="ARBA00023015"/>
    </source>
</evidence>
<dbReference type="GO" id="GO:0003700">
    <property type="term" value="F:DNA-binding transcription factor activity"/>
    <property type="evidence" value="ECO:0007669"/>
    <property type="project" value="InterPro"/>
</dbReference>
<reference evidence="5 6" key="1">
    <citation type="submission" date="2020-07" db="EMBL/GenBank/DDBJ databases">
        <title>Roseicoccus Jingziensis gen. nov., sp. nov., isolated from coastal seawater.</title>
        <authorList>
            <person name="Feng X."/>
        </authorList>
    </citation>
    <scope>NUCLEOTIDE SEQUENCE [LARGE SCALE GENOMIC DNA]</scope>
    <source>
        <strain evidence="5 6">N1E253</strain>
    </source>
</reference>
<keyword evidence="3" id="KW-0804">Transcription</keyword>
<gene>
    <name evidence="5" type="ORF">HW115_09950</name>
</gene>
<protein>
    <submittedName>
        <fullName evidence="5">DNA-binding transcriptional regulator</fullName>
    </submittedName>
</protein>
<dbReference type="SUPFAM" id="SSF46689">
    <property type="entry name" value="Homeodomain-like"/>
    <property type="match status" value="2"/>
</dbReference>
<name>A0A851GL84_9BACT</name>
<dbReference type="AlphaFoldDB" id="A0A851GL84"/>
<sequence length="382" mass="42600">MKNIAVIIESSTQFGRNLLSGIAKYGQMHDWNLHFEERGLKTTEPGWLEHWKGDGIIVRSLDQTISRAKSREGIPVLNLCAEGEQAFVAGMLINSDHLAVGALAADYFIGKGYERFAYIGYENRHYSTFRQEGYISKLEQRGYECCSLEVPPIPDGDYQSRSRQIRQFLDDLVMPCAVFCACDAVAVGVINLCHELGKAVPEQLAVLGVDDDSLLCSMVFPSLSSIDPDIPRVGWLAASWLGAMMEGKDPHGMGIQRVVAPRGVTERLSSGVCAVSDPIVAKALEQIRLRATEGARVKDIANQCHVSQRLLERSFEKEMGVTVKRLLIETQLERIKGWLKDTDFTLAHIAELAGMKYPERLSHMFKRETGMTPGQFRGQHRT</sequence>
<keyword evidence="1" id="KW-0805">Transcription regulation</keyword>